<reference evidence="9" key="1">
    <citation type="submission" date="2022-07" db="EMBL/GenBank/DDBJ databases">
        <title>Chromosome-level genome of Muraenolepis orangiensis.</title>
        <authorList>
            <person name="Kim J."/>
        </authorList>
    </citation>
    <scope>NUCLEOTIDE SEQUENCE</scope>
    <source>
        <strain evidence="9">KU_S4_2022</strain>
        <tissue evidence="9">Muscle</tissue>
    </source>
</reference>
<sequence length="1097" mass="123160">MDEVETADYTVPCAVCSAVSWAISADLKYYCKSCHSVIDKTAEVDDHSFMDFANRVTDLNTNRSRRIVEYGRKWKVCEGFQFILKHQAEALIHLGVPPQFKDEVLWKLWRLYLQKSRQAYTKYPVCSNAPPGARDATSGPSAKDPGPPPSASQTKGPLDDDEEEGPSATETEGGRPSARQRHKVYQSGSENSAAYLSLRMRRSNGLMSMTKALGLLYLGLLWCREALTLADLLRLVRVGHLPFIHAFECLPEEMKLFGRDLPIFRVQSIPSYRAVHREACSLAGYMGLPSFPTVGLEYQLHPWVCQVIELLGLDKESALTFDPKARTGLPFYDVQAAAVVVVTLKLLFGVDDRGEWDLSNAAYNQGSFSMRQWYRLLEVALVRARRREEDNTARMRWTSQKPIFPSWERKASCVKKRRMVDQLHTAFTQLTGSPAEPERPPPSSFMFRWGGEEGCDGPSLRHKTLDAVVKNRPSGDAPVNLAYWHPPLKKCKAWPCKSHFEEDKSTLPRMYCWLLELFSFLLGVKEALVHEEVLRAERLLLQRQPRKRGVALLAADQTYEGAPSGYPDDDDMWRAFLESPLTAASKAMMTMNGDDEASGIPRSKKPACLLDAQASKTSFLASYHDSLLTMTPLTNVFQGSPKRRGSHPHAYPAPLVPPPAYSDALHSLPEAAAGSQDDPLGFRPTLVDPKSLGHRVCSPGSLTPDSTHQQSRESSCPGSGVRPLSYSYTAFRECPASPGQLRKSLRPKSATGPTSYLNKGQFYPINLSYNDDEVGPLQNHHTVRSVVMLVFGEDKVYEDQLKHWRFWQTRQHTAKQRCLDIADYKESFNLISNMEEIAYNAVSFTWDPKSEVRIFISVNCLSTDFSPQKGVRGLPLNLQVDTYTAGNHGERLVHRAVSQVKVFCDKGAERKIRDEERKQSRRRVKGPATGTSGSHVKDSVRFFDITVFTSLSDLSSVPVLFIPDPPLSQRHSCPSSELVESSGQRRSLFQANNTPPKRPRHDQSNRGEPRVLIGGGEEEEVFDALMLNTPTLSGLLEAVNEKYDVPLDRFGNVYKRCKKGMLLNVDDNIIQHCSNEDTFQIHMEEVRGLVVLTLTEI</sequence>
<evidence type="ECO:0000313" key="9">
    <source>
        <dbReference type="EMBL" id="KAJ3607224.1"/>
    </source>
</evidence>
<dbReference type="Pfam" id="PF04516">
    <property type="entry name" value="CP2"/>
    <property type="match status" value="1"/>
</dbReference>
<dbReference type="EMBL" id="JANIIK010000042">
    <property type="protein sequence ID" value="KAJ3607224.1"/>
    <property type="molecule type" value="Genomic_DNA"/>
</dbReference>
<evidence type="ECO:0000256" key="3">
    <source>
        <dbReference type="ARBA" id="ARBA00023125"/>
    </source>
</evidence>
<evidence type="ECO:0000256" key="1">
    <source>
        <dbReference type="ARBA" id="ARBA00004123"/>
    </source>
</evidence>
<dbReference type="Proteomes" id="UP001148018">
    <property type="component" value="Unassembled WGS sequence"/>
</dbReference>
<evidence type="ECO:0000259" key="8">
    <source>
        <dbReference type="PROSITE" id="PS51968"/>
    </source>
</evidence>
<evidence type="ECO:0000256" key="5">
    <source>
        <dbReference type="ARBA" id="ARBA00023242"/>
    </source>
</evidence>
<keyword evidence="10" id="KW-1185">Reference proteome</keyword>
<evidence type="ECO:0000313" key="10">
    <source>
        <dbReference type="Proteomes" id="UP001148018"/>
    </source>
</evidence>
<dbReference type="AlphaFoldDB" id="A0A9Q0IQI8"/>
<feature type="compositionally biased region" description="Polar residues" evidence="7">
    <location>
        <begin position="969"/>
        <end position="995"/>
    </location>
</feature>
<dbReference type="InterPro" id="IPR021752">
    <property type="entry name" value="TF_Rrn7_Zf"/>
</dbReference>
<feature type="region of interest" description="Disordered" evidence="7">
    <location>
        <begin position="124"/>
        <end position="186"/>
    </location>
</feature>
<dbReference type="PANTHER" id="PTHR11037">
    <property type="entry name" value="TRANSCRIPTION FACTOR CP2"/>
    <property type="match status" value="1"/>
</dbReference>
<gene>
    <name evidence="9" type="ORF">NHX12_026737</name>
</gene>
<dbReference type="PANTHER" id="PTHR11037:SF16">
    <property type="entry name" value="GRAINYHEAD-LIKE PROTEIN 1 HOMOLOG"/>
    <property type="match status" value="1"/>
</dbReference>
<feature type="region of interest" description="Disordered" evidence="7">
    <location>
        <begin position="913"/>
        <end position="934"/>
    </location>
</feature>
<organism evidence="9 10">
    <name type="scientific">Muraenolepis orangiensis</name>
    <name type="common">Patagonian moray cod</name>
    <dbReference type="NCBI Taxonomy" id="630683"/>
    <lineage>
        <taxon>Eukaryota</taxon>
        <taxon>Metazoa</taxon>
        <taxon>Chordata</taxon>
        <taxon>Craniata</taxon>
        <taxon>Vertebrata</taxon>
        <taxon>Euteleostomi</taxon>
        <taxon>Actinopterygii</taxon>
        <taxon>Neopterygii</taxon>
        <taxon>Teleostei</taxon>
        <taxon>Neoteleostei</taxon>
        <taxon>Acanthomorphata</taxon>
        <taxon>Zeiogadaria</taxon>
        <taxon>Gadariae</taxon>
        <taxon>Gadiformes</taxon>
        <taxon>Muraenolepidoidei</taxon>
        <taxon>Muraenolepididae</taxon>
        <taxon>Muraenolepis</taxon>
    </lineage>
</organism>
<dbReference type="Pfam" id="PF25416">
    <property type="entry name" value="GRHL1_C"/>
    <property type="match status" value="1"/>
</dbReference>
<dbReference type="OrthoDB" id="7680836at2759"/>
<keyword evidence="2" id="KW-0805">Transcription regulation</keyword>
<feature type="region of interest" description="Disordered" evidence="7">
    <location>
        <begin position="638"/>
        <end position="664"/>
    </location>
</feature>
<protein>
    <recommendedName>
        <fullName evidence="8">Grh/CP2 DB domain-containing protein</fullName>
    </recommendedName>
</protein>
<keyword evidence="4" id="KW-0804">Transcription</keyword>
<dbReference type="InterPro" id="IPR057520">
    <property type="entry name" value="GRHL1/CP2_C"/>
</dbReference>
<proteinExistence type="predicted"/>
<evidence type="ECO:0000256" key="2">
    <source>
        <dbReference type="ARBA" id="ARBA00023015"/>
    </source>
</evidence>
<keyword evidence="5 6" id="KW-0539">Nucleus</keyword>
<evidence type="ECO:0000256" key="4">
    <source>
        <dbReference type="ARBA" id="ARBA00023163"/>
    </source>
</evidence>
<dbReference type="GO" id="GO:0000978">
    <property type="term" value="F:RNA polymerase II cis-regulatory region sequence-specific DNA binding"/>
    <property type="evidence" value="ECO:0007669"/>
    <property type="project" value="TreeGrafter"/>
</dbReference>
<dbReference type="GO" id="GO:0005634">
    <property type="term" value="C:nucleus"/>
    <property type="evidence" value="ECO:0007669"/>
    <property type="project" value="UniProtKB-SubCell"/>
</dbReference>
<dbReference type="InterPro" id="IPR048540">
    <property type="entry name" value="Rrn7_cyclin_N"/>
</dbReference>
<name>A0A9Q0IQI8_9TELE</name>
<dbReference type="Pfam" id="PF11781">
    <property type="entry name" value="Zn_ribbon_RRN7"/>
    <property type="match status" value="1"/>
</dbReference>
<feature type="region of interest" description="Disordered" evidence="7">
    <location>
        <begin position="693"/>
        <end position="720"/>
    </location>
</feature>
<evidence type="ECO:0000256" key="6">
    <source>
        <dbReference type="PROSITE-ProRule" id="PRU01313"/>
    </source>
</evidence>
<feature type="domain" description="Grh/CP2 DB" evidence="8">
    <location>
        <begin position="723"/>
        <end position="962"/>
    </location>
</feature>
<dbReference type="InterPro" id="IPR048538">
    <property type="entry name" value="Rrn7_cyclin_C"/>
</dbReference>
<dbReference type="PROSITE" id="PS51968">
    <property type="entry name" value="GRH_CP2_DB"/>
    <property type="match status" value="1"/>
</dbReference>
<feature type="compositionally biased region" description="Polar residues" evidence="7">
    <location>
        <begin position="700"/>
        <end position="717"/>
    </location>
</feature>
<feature type="region of interest" description="Disordered" evidence="7">
    <location>
        <begin position="968"/>
        <end position="1009"/>
    </location>
</feature>
<evidence type="ECO:0000256" key="7">
    <source>
        <dbReference type="SAM" id="MobiDB-lite"/>
    </source>
</evidence>
<dbReference type="Pfam" id="PF20645">
    <property type="entry name" value="Rrn7_cyclin_C"/>
    <property type="match status" value="1"/>
</dbReference>
<dbReference type="InterPro" id="IPR040167">
    <property type="entry name" value="TF_CP2-like"/>
</dbReference>
<dbReference type="InterPro" id="IPR007604">
    <property type="entry name" value="CP2"/>
</dbReference>
<keyword evidence="3 6" id="KW-0238">DNA-binding</keyword>
<comment type="subcellular location">
    <subcellularLocation>
        <location evidence="1 6">Nucleus</location>
    </subcellularLocation>
</comment>
<accession>A0A9Q0IQI8</accession>
<dbReference type="GO" id="GO:0001228">
    <property type="term" value="F:DNA-binding transcription activator activity, RNA polymerase II-specific"/>
    <property type="evidence" value="ECO:0007669"/>
    <property type="project" value="TreeGrafter"/>
</dbReference>
<comment type="caution">
    <text evidence="9">The sequence shown here is derived from an EMBL/GenBank/DDBJ whole genome shotgun (WGS) entry which is preliminary data.</text>
</comment>
<dbReference type="Pfam" id="PF20644">
    <property type="entry name" value="Rrn7_cyclin_N"/>
    <property type="match status" value="1"/>
</dbReference>